<name>A0AAN6ENL2_EXODE</name>
<protein>
    <submittedName>
        <fullName evidence="1">Uncharacterized protein</fullName>
    </submittedName>
</protein>
<comment type="caution">
    <text evidence="1">The sequence shown here is derived from an EMBL/GenBank/DDBJ whole genome shotgun (WGS) entry which is preliminary data.</text>
</comment>
<dbReference type="Proteomes" id="UP001161757">
    <property type="component" value="Unassembled WGS sequence"/>
</dbReference>
<gene>
    <name evidence="1" type="ORF">HRR80_007990</name>
</gene>
<sequence length="223" mass="24761">MSQINLNIRYNALPRAVAELHRTKKPENTGTAQGIFKKDHGTDSKEIEKTYTADGLQTDTVAKSMTETQKISTSMAIRETRATMDRQRTADVRLEVRERIRAGTKRKANSEFPSHIFIEFGIDELDMLRDNYTAHMKFMEHVETWRIGNLNAVSDGASLSTISMLFSPDTAAQCLGAAGIDTAGIRGAALRENGIPYYGAPFYDTVEAADGTYDTAEDADLLW</sequence>
<proteinExistence type="predicted"/>
<organism evidence="1 2">
    <name type="scientific">Exophiala dermatitidis</name>
    <name type="common">Black yeast-like fungus</name>
    <name type="synonym">Wangiella dermatitidis</name>
    <dbReference type="NCBI Taxonomy" id="5970"/>
    <lineage>
        <taxon>Eukaryota</taxon>
        <taxon>Fungi</taxon>
        <taxon>Dikarya</taxon>
        <taxon>Ascomycota</taxon>
        <taxon>Pezizomycotina</taxon>
        <taxon>Eurotiomycetes</taxon>
        <taxon>Chaetothyriomycetidae</taxon>
        <taxon>Chaetothyriales</taxon>
        <taxon>Herpotrichiellaceae</taxon>
        <taxon>Exophiala</taxon>
    </lineage>
</organism>
<evidence type="ECO:0000313" key="1">
    <source>
        <dbReference type="EMBL" id="KAJ8987909.1"/>
    </source>
</evidence>
<dbReference type="EMBL" id="JAJGCB010000021">
    <property type="protein sequence ID" value="KAJ8987909.1"/>
    <property type="molecule type" value="Genomic_DNA"/>
</dbReference>
<accession>A0AAN6ENL2</accession>
<dbReference type="AlphaFoldDB" id="A0AAN6ENL2"/>
<evidence type="ECO:0000313" key="2">
    <source>
        <dbReference type="Proteomes" id="UP001161757"/>
    </source>
</evidence>
<reference evidence="1" key="1">
    <citation type="submission" date="2023-01" db="EMBL/GenBank/DDBJ databases">
        <title>Exophiala dermititidis isolated from Cystic Fibrosis Patient.</title>
        <authorList>
            <person name="Kurbessoian T."/>
            <person name="Crocker A."/>
            <person name="Murante D."/>
            <person name="Hogan D.A."/>
            <person name="Stajich J.E."/>
        </authorList>
    </citation>
    <scope>NUCLEOTIDE SEQUENCE</scope>
    <source>
        <strain evidence="1">Ex8</strain>
    </source>
</reference>